<dbReference type="AlphaFoldDB" id="A0A8K0RIQ2"/>
<keyword evidence="2" id="KW-1185">Reference proteome</keyword>
<organism evidence="1 2">
    <name type="scientific">Paraphoma chrysanthemicola</name>
    <dbReference type="NCBI Taxonomy" id="798071"/>
    <lineage>
        <taxon>Eukaryota</taxon>
        <taxon>Fungi</taxon>
        <taxon>Dikarya</taxon>
        <taxon>Ascomycota</taxon>
        <taxon>Pezizomycotina</taxon>
        <taxon>Dothideomycetes</taxon>
        <taxon>Pleosporomycetidae</taxon>
        <taxon>Pleosporales</taxon>
        <taxon>Pleosporineae</taxon>
        <taxon>Phaeosphaeriaceae</taxon>
        <taxon>Paraphoma</taxon>
    </lineage>
</organism>
<protein>
    <submittedName>
        <fullName evidence="1">Uncharacterized protein</fullName>
    </submittedName>
</protein>
<dbReference type="Proteomes" id="UP000813461">
    <property type="component" value="Unassembled WGS sequence"/>
</dbReference>
<sequence>MAMADGLRAKNPDIEKTWIAFALLGKVGVADDFRALAVTLLVRLVTGADLSVDGGHCANA</sequence>
<comment type="caution">
    <text evidence="1">The sequence shown here is derived from an EMBL/GenBank/DDBJ whole genome shotgun (WGS) entry which is preliminary data.</text>
</comment>
<dbReference type="EMBL" id="JAGMVJ010000001">
    <property type="protein sequence ID" value="KAH7095735.1"/>
    <property type="molecule type" value="Genomic_DNA"/>
</dbReference>
<dbReference type="OrthoDB" id="1669814at2759"/>
<gene>
    <name evidence="1" type="ORF">FB567DRAFT_587038</name>
</gene>
<proteinExistence type="predicted"/>
<reference evidence="1" key="1">
    <citation type="journal article" date="2021" name="Nat. Commun.">
        <title>Genetic determinants of endophytism in the Arabidopsis root mycobiome.</title>
        <authorList>
            <person name="Mesny F."/>
            <person name="Miyauchi S."/>
            <person name="Thiergart T."/>
            <person name="Pickel B."/>
            <person name="Atanasova L."/>
            <person name="Karlsson M."/>
            <person name="Huettel B."/>
            <person name="Barry K.W."/>
            <person name="Haridas S."/>
            <person name="Chen C."/>
            <person name="Bauer D."/>
            <person name="Andreopoulos W."/>
            <person name="Pangilinan J."/>
            <person name="LaButti K."/>
            <person name="Riley R."/>
            <person name="Lipzen A."/>
            <person name="Clum A."/>
            <person name="Drula E."/>
            <person name="Henrissat B."/>
            <person name="Kohler A."/>
            <person name="Grigoriev I.V."/>
            <person name="Martin F.M."/>
            <person name="Hacquard S."/>
        </authorList>
    </citation>
    <scope>NUCLEOTIDE SEQUENCE</scope>
    <source>
        <strain evidence="1">MPI-SDFR-AT-0120</strain>
    </source>
</reference>
<evidence type="ECO:0000313" key="1">
    <source>
        <dbReference type="EMBL" id="KAH7095735.1"/>
    </source>
</evidence>
<evidence type="ECO:0000313" key="2">
    <source>
        <dbReference type="Proteomes" id="UP000813461"/>
    </source>
</evidence>
<name>A0A8K0RIQ2_9PLEO</name>
<accession>A0A8K0RIQ2</accession>